<reference evidence="4 5" key="1">
    <citation type="submission" date="2024-02" db="EMBL/GenBank/DDBJ databases">
        <authorList>
            <person name="Vignale AGUSTIN F."/>
            <person name="Sosa J E."/>
            <person name="Modenutti C."/>
        </authorList>
    </citation>
    <scope>NUCLEOTIDE SEQUENCE [LARGE SCALE GENOMIC DNA]</scope>
</reference>
<name>A0ABC8T244_9AQUA</name>
<dbReference type="InterPro" id="IPR032867">
    <property type="entry name" value="DYW_dom"/>
</dbReference>
<dbReference type="Proteomes" id="UP001642360">
    <property type="component" value="Unassembled WGS sequence"/>
</dbReference>
<evidence type="ECO:0000256" key="1">
    <source>
        <dbReference type="ARBA" id="ARBA00006643"/>
    </source>
</evidence>
<evidence type="ECO:0000256" key="2">
    <source>
        <dbReference type="SAM" id="SignalP"/>
    </source>
</evidence>
<protein>
    <recommendedName>
        <fullName evidence="3">DYW domain-containing protein</fullName>
    </recommendedName>
</protein>
<sequence length="215" mass="24763">METVNKARFLLALLVVFLAMAEGGRDVSMKDDVYNPQNFFGNGWFPFFPFFPHFPWFGGIHKAEAGQNDLVKRKEGYFHWSYASSGVAVTSDAHILVINQQLVSGVQQHELQQFPPDNPGIYCLLSNFYAEARRWYEVAEIMGILDKLELELKAMGYMPTQRPGTRLLITKKTVCRDCHEATKFISKTVNREIVVRDKKRFHHFKDGVCSCGDYW</sequence>
<feature type="signal peptide" evidence="2">
    <location>
        <begin position="1"/>
        <end position="23"/>
    </location>
</feature>
<feature type="domain" description="DYW" evidence="3">
    <location>
        <begin position="160"/>
        <end position="215"/>
    </location>
</feature>
<organism evidence="4 5">
    <name type="scientific">Ilex paraguariensis</name>
    <name type="common">yerba mate</name>
    <dbReference type="NCBI Taxonomy" id="185542"/>
    <lineage>
        <taxon>Eukaryota</taxon>
        <taxon>Viridiplantae</taxon>
        <taxon>Streptophyta</taxon>
        <taxon>Embryophyta</taxon>
        <taxon>Tracheophyta</taxon>
        <taxon>Spermatophyta</taxon>
        <taxon>Magnoliopsida</taxon>
        <taxon>eudicotyledons</taxon>
        <taxon>Gunneridae</taxon>
        <taxon>Pentapetalae</taxon>
        <taxon>asterids</taxon>
        <taxon>campanulids</taxon>
        <taxon>Aquifoliales</taxon>
        <taxon>Aquifoliaceae</taxon>
        <taxon>Ilex</taxon>
    </lineage>
</organism>
<evidence type="ECO:0000313" key="4">
    <source>
        <dbReference type="EMBL" id="CAK9163444.1"/>
    </source>
</evidence>
<comment type="caution">
    <text evidence="4">The sequence shown here is derived from an EMBL/GenBank/DDBJ whole genome shotgun (WGS) entry which is preliminary data.</text>
</comment>
<proteinExistence type="inferred from homology"/>
<comment type="similarity">
    <text evidence="1">Belongs to the PPR family. PCMP-H subfamily.</text>
</comment>
<gene>
    <name evidence="4" type="ORF">ILEXP_LOCUS32491</name>
</gene>
<dbReference type="Pfam" id="PF14432">
    <property type="entry name" value="DYW_deaminase"/>
    <property type="match status" value="1"/>
</dbReference>
<dbReference type="AlphaFoldDB" id="A0ABC8T244"/>
<evidence type="ECO:0000313" key="5">
    <source>
        <dbReference type="Proteomes" id="UP001642360"/>
    </source>
</evidence>
<keyword evidence="5" id="KW-1185">Reference proteome</keyword>
<dbReference type="EMBL" id="CAUOFW020004036">
    <property type="protein sequence ID" value="CAK9163444.1"/>
    <property type="molecule type" value="Genomic_DNA"/>
</dbReference>
<accession>A0ABC8T244</accession>
<feature type="chain" id="PRO_5044853313" description="DYW domain-containing protein" evidence="2">
    <location>
        <begin position="24"/>
        <end position="215"/>
    </location>
</feature>
<keyword evidence="2" id="KW-0732">Signal</keyword>
<evidence type="ECO:0000259" key="3">
    <source>
        <dbReference type="Pfam" id="PF14432"/>
    </source>
</evidence>